<name>A0A5B2VVZ9_9BACT</name>
<accession>A0A5B2VVZ9</accession>
<dbReference type="EMBL" id="VUOC01000002">
    <property type="protein sequence ID" value="KAA2242768.1"/>
    <property type="molecule type" value="Genomic_DNA"/>
</dbReference>
<sequence>MIFRYLSTKEFVLDNIQLQFGASRESVRAQLGRTYEEQNRVIPLGGTEPPIIVRNDIYDDSESTGDFFSLNYDKDDLLMELEIHHCDGIQIFEFSFDFNDEMETIATGLSKYAPITRNEDGEWFFKDLHISMTDEMHMGGEESSTMGYFYYALNVSHLEERDLW</sequence>
<dbReference type="Proteomes" id="UP000324611">
    <property type="component" value="Unassembled WGS sequence"/>
</dbReference>
<comment type="caution">
    <text evidence="1">The sequence shown here is derived from an EMBL/GenBank/DDBJ whole genome shotgun (WGS) entry which is preliminary data.</text>
</comment>
<dbReference type="AlphaFoldDB" id="A0A5B2VVZ9"/>
<evidence type="ECO:0000313" key="1">
    <source>
        <dbReference type="EMBL" id="KAA2242768.1"/>
    </source>
</evidence>
<organism evidence="1 2">
    <name type="scientific">Chitinophaga agrisoli</name>
    <dbReference type="NCBI Taxonomy" id="2607653"/>
    <lineage>
        <taxon>Bacteria</taxon>
        <taxon>Pseudomonadati</taxon>
        <taxon>Bacteroidota</taxon>
        <taxon>Chitinophagia</taxon>
        <taxon>Chitinophagales</taxon>
        <taxon>Chitinophagaceae</taxon>
        <taxon>Chitinophaga</taxon>
    </lineage>
</organism>
<reference evidence="1 2" key="2">
    <citation type="submission" date="2019-09" db="EMBL/GenBank/DDBJ databases">
        <authorList>
            <person name="Jin C."/>
        </authorList>
    </citation>
    <scope>NUCLEOTIDE SEQUENCE [LARGE SCALE GENOMIC DNA]</scope>
    <source>
        <strain evidence="1 2">BN140078</strain>
    </source>
</reference>
<reference evidence="1 2" key="1">
    <citation type="submission" date="2019-09" db="EMBL/GenBank/DDBJ databases">
        <title>Chitinophaga ginsengihumi sp. nov., isolated from soil of ginseng rhizosphere.</title>
        <authorList>
            <person name="Lee J."/>
        </authorList>
    </citation>
    <scope>NUCLEOTIDE SEQUENCE [LARGE SCALE GENOMIC DNA]</scope>
    <source>
        <strain evidence="1 2">BN140078</strain>
    </source>
</reference>
<gene>
    <name evidence="1" type="ORF">F0L74_09580</name>
</gene>
<dbReference type="RefSeq" id="WP_149837641.1">
    <property type="nucleotide sequence ID" value="NZ_VUOC01000002.1"/>
</dbReference>
<proteinExistence type="predicted"/>
<keyword evidence="2" id="KW-1185">Reference proteome</keyword>
<protein>
    <submittedName>
        <fullName evidence="1">Uncharacterized protein</fullName>
    </submittedName>
</protein>
<evidence type="ECO:0000313" key="2">
    <source>
        <dbReference type="Proteomes" id="UP000324611"/>
    </source>
</evidence>